<sequence>MSDRSNVDAGTTTAEQANARDQDEHRLQLIVGPAVKNTVDQSDASGKRLEDFVANGATFKDILHKLWEKFRCHVKGMWANDITRNLDRSTWEVGILDPPTARVELLLRAADSEVELHIVRLTRSSCIALDCDFHLTIYQTCRSLCTVRHHVQLPLGVLDICSSRVVLKSIADNERLPNDWKAFGLRLTNRRQVLAARKESIEGFLEELPLPAATDVIDPLTNIENVGDNKHQE</sequence>
<keyword evidence="3" id="KW-1185">Reference proteome</keyword>
<evidence type="ECO:0000313" key="3">
    <source>
        <dbReference type="Proteomes" id="UP001165121"/>
    </source>
</evidence>
<reference evidence="2" key="1">
    <citation type="submission" date="2023-04" db="EMBL/GenBank/DDBJ databases">
        <title>Phytophthora fragariaefolia NBRC 109709.</title>
        <authorList>
            <person name="Ichikawa N."/>
            <person name="Sato H."/>
            <person name="Tonouchi N."/>
        </authorList>
    </citation>
    <scope>NUCLEOTIDE SEQUENCE</scope>
    <source>
        <strain evidence="2">NBRC 109709</strain>
    </source>
</reference>
<dbReference type="Proteomes" id="UP001165121">
    <property type="component" value="Unassembled WGS sequence"/>
</dbReference>
<dbReference type="EMBL" id="BSXT01001262">
    <property type="protein sequence ID" value="GMF40626.1"/>
    <property type="molecule type" value="Genomic_DNA"/>
</dbReference>
<dbReference type="AlphaFoldDB" id="A0A9W7CT47"/>
<protein>
    <submittedName>
        <fullName evidence="2">Unnamed protein product</fullName>
    </submittedName>
</protein>
<evidence type="ECO:0000313" key="2">
    <source>
        <dbReference type="EMBL" id="GMF40626.1"/>
    </source>
</evidence>
<organism evidence="2 3">
    <name type="scientific">Phytophthora fragariaefolia</name>
    <dbReference type="NCBI Taxonomy" id="1490495"/>
    <lineage>
        <taxon>Eukaryota</taxon>
        <taxon>Sar</taxon>
        <taxon>Stramenopiles</taxon>
        <taxon>Oomycota</taxon>
        <taxon>Peronosporomycetes</taxon>
        <taxon>Peronosporales</taxon>
        <taxon>Peronosporaceae</taxon>
        <taxon>Phytophthora</taxon>
    </lineage>
</organism>
<name>A0A9W7CT47_9STRA</name>
<dbReference type="OrthoDB" id="2095295at2759"/>
<accession>A0A9W7CT47</accession>
<proteinExistence type="predicted"/>
<comment type="caution">
    <text evidence="2">The sequence shown here is derived from an EMBL/GenBank/DDBJ whole genome shotgun (WGS) entry which is preliminary data.</text>
</comment>
<evidence type="ECO:0000256" key="1">
    <source>
        <dbReference type="SAM" id="MobiDB-lite"/>
    </source>
</evidence>
<gene>
    <name evidence="2" type="ORF">Pfra01_001253200</name>
</gene>
<feature type="region of interest" description="Disordered" evidence="1">
    <location>
        <begin position="1"/>
        <end position="23"/>
    </location>
</feature>